<dbReference type="RefSeq" id="WP_272876284.1">
    <property type="nucleotide sequence ID" value="NZ_AP024563.1"/>
</dbReference>
<dbReference type="EMBL" id="AP024563">
    <property type="protein sequence ID" value="BCU07423.1"/>
    <property type="molecule type" value="Genomic_DNA"/>
</dbReference>
<dbReference type="InterPro" id="IPR001789">
    <property type="entry name" value="Sig_transdc_resp-reg_receiver"/>
</dbReference>
<dbReference type="SUPFAM" id="SSF52172">
    <property type="entry name" value="CheY-like"/>
    <property type="match status" value="1"/>
</dbReference>
<dbReference type="Proteomes" id="UP000680679">
    <property type="component" value="Chromosome"/>
</dbReference>
<comment type="caution">
    <text evidence="1">Lacks conserved residue(s) required for the propagation of feature annotation.</text>
</comment>
<gene>
    <name evidence="3" type="ORF">Atep_21000</name>
</gene>
<evidence type="ECO:0000256" key="1">
    <source>
        <dbReference type="PROSITE-ProRule" id="PRU00169"/>
    </source>
</evidence>
<organism evidence="3 4">
    <name type="scientific">Allochromatium tepidum</name>
    <dbReference type="NCBI Taxonomy" id="553982"/>
    <lineage>
        <taxon>Bacteria</taxon>
        <taxon>Pseudomonadati</taxon>
        <taxon>Pseudomonadota</taxon>
        <taxon>Gammaproteobacteria</taxon>
        <taxon>Chromatiales</taxon>
        <taxon>Chromatiaceae</taxon>
        <taxon>Allochromatium</taxon>
    </lineage>
</organism>
<sequence>MSASDLDEDIGYGYDAGMNDRIPKPVDPQVLYRTLLKWLP</sequence>
<evidence type="ECO:0000259" key="2">
    <source>
        <dbReference type="PROSITE" id="PS50110"/>
    </source>
</evidence>
<dbReference type="Gene3D" id="3.40.50.2300">
    <property type="match status" value="1"/>
</dbReference>
<dbReference type="InterPro" id="IPR011006">
    <property type="entry name" value="CheY-like_superfamily"/>
</dbReference>
<protein>
    <recommendedName>
        <fullName evidence="2">Response regulatory domain-containing protein</fullName>
    </recommendedName>
</protein>
<name>A0ABN6GCX5_9GAMM</name>
<reference evidence="3 4" key="1">
    <citation type="submission" date="2021-04" db="EMBL/GenBank/DDBJ databases">
        <title>Complete genome sequencing of Allochromatium tepidum strain NZ.</title>
        <authorList>
            <person name="Tsukatani Y."/>
            <person name="Mori H."/>
        </authorList>
    </citation>
    <scope>NUCLEOTIDE SEQUENCE [LARGE SCALE GENOMIC DNA]</scope>
    <source>
        <strain evidence="3 4">NZ</strain>
    </source>
</reference>
<proteinExistence type="predicted"/>
<keyword evidence="4" id="KW-1185">Reference proteome</keyword>
<accession>A0ABN6GCX5</accession>
<evidence type="ECO:0000313" key="4">
    <source>
        <dbReference type="Proteomes" id="UP000680679"/>
    </source>
</evidence>
<evidence type="ECO:0000313" key="3">
    <source>
        <dbReference type="EMBL" id="BCU07423.1"/>
    </source>
</evidence>
<feature type="domain" description="Response regulatory" evidence="2">
    <location>
        <begin position="1"/>
        <end position="39"/>
    </location>
</feature>
<dbReference type="PROSITE" id="PS50110">
    <property type="entry name" value="RESPONSE_REGULATORY"/>
    <property type="match status" value="1"/>
</dbReference>